<protein>
    <recommendedName>
        <fullName evidence="14">Peptidase M14 domain-containing protein</fullName>
    </recommendedName>
</protein>
<comment type="caution">
    <text evidence="15">The sequence shown here is derived from an EMBL/GenBank/DDBJ whole genome shotgun (WGS) entry which is preliminary data.</text>
</comment>
<evidence type="ECO:0000256" key="12">
    <source>
        <dbReference type="SAM" id="MobiDB-lite"/>
    </source>
</evidence>
<dbReference type="PROSITE" id="PS00133">
    <property type="entry name" value="CARBOXYPEPT_ZN_2"/>
    <property type="match status" value="1"/>
</dbReference>
<dbReference type="Pfam" id="PF02244">
    <property type="entry name" value="Propep_M14"/>
    <property type="match status" value="1"/>
</dbReference>
<dbReference type="SUPFAM" id="SSF53187">
    <property type="entry name" value="Zn-dependent exopeptidases"/>
    <property type="match status" value="1"/>
</dbReference>
<evidence type="ECO:0000256" key="6">
    <source>
        <dbReference type="ARBA" id="ARBA00022729"/>
    </source>
</evidence>
<dbReference type="SUPFAM" id="SSF54897">
    <property type="entry name" value="Protease propeptides/inhibitors"/>
    <property type="match status" value="1"/>
</dbReference>
<keyword evidence="9" id="KW-0482">Metalloprotease</keyword>
<keyword evidence="6 13" id="KW-0732">Signal</keyword>
<organism evidence="15 16">
    <name type="scientific">Halocaridina rubra</name>
    <name type="common">Hawaiian red shrimp</name>
    <dbReference type="NCBI Taxonomy" id="373956"/>
    <lineage>
        <taxon>Eukaryota</taxon>
        <taxon>Metazoa</taxon>
        <taxon>Ecdysozoa</taxon>
        <taxon>Arthropoda</taxon>
        <taxon>Crustacea</taxon>
        <taxon>Multicrustacea</taxon>
        <taxon>Malacostraca</taxon>
        <taxon>Eumalacostraca</taxon>
        <taxon>Eucarida</taxon>
        <taxon>Decapoda</taxon>
        <taxon>Pleocyemata</taxon>
        <taxon>Caridea</taxon>
        <taxon>Atyoidea</taxon>
        <taxon>Atyidae</taxon>
        <taxon>Halocaridina</taxon>
    </lineage>
</organism>
<dbReference type="Gene3D" id="3.30.70.340">
    <property type="entry name" value="Metallocarboxypeptidase-like"/>
    <property type="match status" value="1"/>
</dbReference>
<dbReference type="CDD" id="cd03860">
    <property type="entry name" value="M14_CP_A-B_like"/>
    <property type="match status" value="1"/>
</dbReference>
<dbReference type="Gene3D" id="3.40.630.10">
    <property type="entry name" value="Zn peptidases"/>
    <property type="match status" value="1"/>
</dbReference>
<dbReference type="Proteomes" id="UP001381693">
    <property type="component" value="Unassembled WGS sequence"/>
</dbReference>
<comment type="similarity">
    <text evidence="2 11">Belongs to the peptidase M14 family.</text>
</comment>
<evidence type="ECO:0000256" key="1">
    <source>
        <dbReference type="ARBA" id="ARBA00001947"/>
    </source>
</evidence>
<evidence type="ECO:0000256" key="5">
    <source>
        <dbReference type="ARBA" id="ARBA00022723"/>
    </source>
</evidence>
<dbReference type="InterPro" id="IPR057246">
    <property type="entry name" value="CARBOXYPEPT_ZN_1"/>
</dbReference>
<evidence type="ECO:0000313" key="15">
    <source>
        <dbReference type="EMBL" id="KAK7066371.1"/>
    </source>
</evidence>
<dbReference type="SMART" id="SM00631">
    <property type="entry name" value="Zn_pept"/>
    <property type="match status" value="1"/>
</dbReference>
<evidence type="ECO:0000256" key="7">
    <source>
        <dbReference type="ARBA" id="ARBA00022801"/>
    </source>
</evidence>
<feature type="signal peptide" evidence="13">
    <location>
        <begin position="1"/>
        <end position="22"/>
    </location>
</feature>
<evidence type="ECO:0000256" key="13">
    <source>
        <dbReference type="SAM" id="SignalP"/>
    </source>
</evidence>
<evidence type="ECO:0000256" key="8">
    <source>
        <dbReference type="ARBA" id="ARBA00022833"/>
    </source>
</evidence>
<dbReference type="GO" id="GO:0005615">
    <property type="term" value="C:extracellular space"/>
    <property type="evidence" value="ECO:0007669"/>
    <property type="project" value="TreeGrafter"/>
</dbReference>
<keyword evidence="10" id="KW-1015">Disulfide bond</keyword>
<keyword evidence="4" id="KW-0645">Protease</keyword>
<evidence type="ECO:0000256" key="4">
    <source>
        <dbReference type="ARBA" id="ARBA00022670"/>
    </source>
</evidence>
<dbReference type="AlphaFoldDB" id="A0AAN8WLX9"/>
<dbReference type="EMBL" id="JAXCGZ010019238">
    <property type="protein sequence ID" value="KAK7066371.1"/>
    <property type="molecule type" value="Genomic_DNA"/>
</dbReference>
<keyword evidence="8" id="KW-0862">Zinc</keyword>
<keyword evidence="16" id="KW-1185">Reference proteome</keyword>
<dbReference type="GO" id="GO:0006508">
    <property type="term" value="P:proteolysis"/>
    <property type="evidence" value="ECO:0007669"/>
    <property type="project" value="UniProtKB-KW"/>
</dbReference>
<feature type="active site" description="Proton donor/acceptor" evidence="11">
    <location>
        <position position="400"/>
    </location>
</feature>
<dbReference type="InterPro" id="IPR000834">
    <property type="entry name" value="Peptidase_M14"/>
</dbReference>
<dbReference type="GO" id="GO:0008270">
    <property type="term" value="F:zinc ion binding"/>
    <property type="evidence" value="ECO:0007669"/>
    <property type="project" value="InterPro"/>
</dbReference>
<dbReference type="Pfam" id="PF00246">
    <property type="entry name" value="Peptidase_M14"/>
    <property type="match status" value="1"/>
</dbReference>
<dbReference type="PANTHER" id="PTHR11705:SF91">
    <property type="entry name" value="FI01817P-RELATED"/>
    <property type="match status" value="1"/>
</dbReference>
<keyword evidence="5" id="KW-0479">Metal-binding</keyword>
<proteinExistence type="inferred from homology"/>
<evidence type="ECO:0000256" key="3">
    <source>
        <dbReference type="ARBA" id="ARBA00022645"/>
    </source>
</evidence>
<dbReference type="PROSITE" id="PS52035">
    <property type="entry name" value="PEPTIDASE_M14"/>
    <property type="match status" value="1"/>
</dbReference>
<evidence type="ECO:0000256" key="2">
    <source>
        <dbReference type="ARBA" id="ARBA00005988"/>
    </source>
</evidence>
<dbReference type="GO" id="GO:0004181">
    <property type="term" value="F:metallocarboxypeptidase activity"/>
    <property type="evidence" value="ECO:0007669"/>
    <property type="project" value="InterPro"/>
</dbReference>
<dbReference type="PANTHER" id="PTHR11705">
    <property type="entry name" value="PROTEASE FAMILY M14 CARBOXYPEPTIDASE A,B"/>
    <property type="match status" value="1"/>
</dbReference>
<evidence type="ECO:0000256" key="10">
    <source>
        <dbReference type="ARBA" id="ARBA00023157"/>
    </source>
</evidence>
<sequence length="470" mass="53807">MRGYINAFDVVVVFSILSLALALDHQPLEDPTLDPHHQSAKSYSGYKVIRADVPLAQVPMIEALEESLDVEVTARIPKGRMLTIDVLAAPEAESKVLQVLKYFDMEYEEIIHDLQDMIQEEIYEEIENFDLRSQHQMTWDNYHSFEVMHKYLQYLEEQYPHLITLIEIGKSSENRSLVVAQVSSGTNQPAIWIDGGLHAREWVSPTTALYIIRQLVEKYEQNEAMVTMFDWYILPIANPDGYEYTRHYDRMWRKTRSKHFGENSRCVGVDPNRNFEFKWLQGGSSSYPCSDVYAGPYASSEPETVAISEFLMERKDQLMVYLSFHSYTQVWLMPWAYISDLPKNLHDLEEVANASATAMKKHNNTEFTVGTVTKLMYKASGSSVDYAYGPVGIPFAYAIELRDLGQYGFLLPKNQILPTAVETFDGMKVLAREVYKKLPKYRKHSSSNAELITSEETTELGTASDETSPS</sequence>
<feature type="chain" id="PRO_5042853449" description="Peptidase M14 domain-containing protein" evidence="13">
    <location>
        <begin position="23"/>
        <end position="470"/>
    </location>
</feature>
<dbReference type="FunFam" id="3.40.630.10:FF:000056">
    <property type="entry name" value="Zinc carboxypeptidase"/>
    <property type="match status" value="1"/>
</dbReference>
<feature type="region of interest" description="Disordered" evidence="12">
    <location>
        <begin position="446"/>
        <end position="470"/>
    </location>
</feature>
<feature type="domain" description="Peptidase M14" evidence="14">
    <location>
        <begin position="141"/>
        <end position="434"/>
    </location>
</feature>
<dbReference type="InterPro" id="IPR057247">
    <property type="entry name" value="CARBOXYPEPT_ZN_2"/>
</dbReference>
<comment type="cofactor">
    <cofactor evidence="1">
        <name>Zn(2+)</name>
        <dbReference type="ChEBI" id="CHEBI:29105"/>
    </cofactor>
</comment>
<evidence type="ECO:0000256" key="11">
    <source>
        <dbReference type="PROSITE-ProRule" id="PRU01379"/>
    </source>
</evidence>
<dbReference type="InterPro" id="IPR036990">
    <property type="entry name" value="M14A-like_propep"/>
</dbReference>
<dbReference type="InterPro" id="IPR003146">
    <property type="entry name" value="M14A_act_pep"/>
</dbReference>
<reference evidence="15 16" key="1">
    <citation type="submission" date="2023-11" db="EMBL/GenBank/DDBJ databases">
        <title>Halocaridina rubra genome assembly.</title>
        <authorList>
            <person name="Smith C."/>
        </authorList>
    </citation>
    <scope>NUCLEOTIDE SEQUENCE [LARGE SCALE GENOMIC DNA]</scope>
    <source>
        <strain evidence="15">EP-1</strain>
        <tissue evidence="15">Whole</tissue>
    </source>
</reference>
<dbReference type="PROSITE" id="PS00132">
    <property type="entry name" value="CARBOXYPEPT_ZN_1"/>
    <property type="match status" value="1"/>
</dbReference>
<evidence type="ECO:0000313" key="16">
    <source>
        <dbReference type="Proteomes" id="UP001381693"/>
    </source>
</evidence>
<evidence type="ECO:0000259" key="14">
    <source>
        <dbReference type="PROSITE" id="PS52035"/>
    </source>
</evidence>
<evidence type="ECO:0000256" key="9">
    <source>
        <dbReference type="ARBA" id="ARBA00023049"/>
    </source>
</evidence>
<dbReference type="PRINTS" id="PR00765">
    <property type="entry name" value="CRBOXYPTASEA"/>
</dbReference>
<keyword evidence="3" id="KW-0121">Carboxypeptidase</keyword>
<gene>
    <name evidence="15" type="ORF">SK128_001113</name>
</gene>
<accession>A0AAN8WLX9</accession>
<keyword evidence="7" id="KW-0378">Hydrolase</keyword>
<name>A0AAN8WLX9_HALRR</name>